<evidence type="ECO:0000313" key="3">
    <source>
        <dbReference type="EMBL" id="EON63691.1"/>
    </source>
</evidence>
<dbReference type="GeneID" id="19900230"/>
<dbReference type="InterPro" id="IPR053137">
    <property type="entry name" value="NLR-like"/>
</dbReference>
<evidence type="ECO:0000313" key="4">
    <source>
        <dbReference type="Proteomes" id="UP000016924"/>
    </source>
</evidence>
<gene>
    <name evidence="3" type="ORF">W97_02919</name>
</gene>
<dbReference type="RefSeq" id="XP_007779008.1">
    <property type="nucleotide sequence ID" value="XM_007780818.1"/>
</dbReference>
<name>R7YPX0_CONA1</name>
<dbReference type="Gene3D" id="1.25.40.10">
    <property type="entry name" value="Tetratricopeptide repeat domain"/>
    <property type="match status" value="2"/>
</dbReference>
<dbReference type="OMA" id="RITKWGK"/>
<organism evidence="3 4">
    <name type="scientific">Coniosporium apollinis (strain CBS 100218)</name>
    <name type="common">Rock-inhabiting black yeast</name>
    <dbReference type="NCBI Taxonomy" id="1168221"/>
    <lineage>
        <taxon>Eukaryota</taxon>
        <taxon>Fungi</taxon>
        <taxon>Dikarya</taxon>
        <taxon>Ascomycota</taxon>
        <taxon>Pezizomycotina</taxon>
        <taxon>Dothideomycetes</taxon>
        <taxon>Dothideomycetes incertae sedis</taxon>
        <taxon>Coniosporium</taxon>
    </lineage>
</organism>
<dbReference type="STRING" id="1168221.R7YPX0"/>
<feature type="region of interest" description="Disordered" evidence="1">
    <location>
        <begin position="1"/>
        <end position="20"/>
    </location>
</feature>
<dbReference type="EMBL" id="JH767564">
    <property type="protein sequence ID" value="EON63691.1"/>
    <property type="molecule type" value="Genomic_DNA"/>
</dbReference>
<feature type="compositionally biased region" description="Basic and acidic residues" evidence="1">
    <location>
        <begin position="94"/>
        <end position="111"/>
    </location>
</feature>
<accession>R7YPX0</accession>
<dbReference type="PANTHER" id="PTHR46082:SF6">
    <property type="entry name" value="AAA+ ATPASE DOMAIN-CONTAINING PROTEIN-RELATED"/>
    <property type="match status" value="1"/>
</dbReference>
<keyword evidence="4" id="KW-1185">Reference proteome</keyword>
<evidence type="ECO:0000256" key="1">
    <source>
        <dbReference type="SAM" id="MobiDB-lite"/>
    </source>
</evidence>
<dbReference type="eggNOG" id="KOG1840">
    <property type="taxonomic scope" value="Eukaryota"/>
</dbReference>
<dbReference type="OrthoDB" id="5986190at2759"/>
<dbReference type="Pfam" id="PF14420">
    <property type="entry name" value="Clr5"/>
    <property type="match status" value="1"/>
</dbReference>
<reference evidence="4" key="1">
    <citation type="submission" date="2012-06" db="EMBL/GenBank/DDBJ databases">
        <title>The genome sequence of Coniosporium apollinis CBS 100218.</title>
        <authorList>
            <consortium name="The Broad Institute Genome Sequencing Platform"/>
            <person name="Cuomo C."/>
            <person name="Gorbushina A."/>
            <person name="Noack S."/>
            <person name="Walker B."/>
            <person name="Young S.K."/>
            <person name="Zeng Q."/>
            <person name="Gargeya S."/>
            <person name="Fitzgerald M."/>
            <person name="Haas B."/>
            <person name="Abouelleil A."/>
            <person name="Alvarado L."/>
            <person name="Arachchi H.M."/>
            <person name="Berlin A.M."/>
            <person name="Chapman S.B."/>
            <person name="Goldberg J."/>
            <person name="Griggs A."/>
            <person name="Gujja S."/>
            <person name="Hansen M."/>
            <person name="Howarth C."/>
            <person name="Imamovic A."/>
            <person name="Larimer J."/>
            <person name="McCowan C."/>
            <person name="Montmayeur A."/>
            <person name="Murphy C."/>
            <person name="Neiman D."/>
            <person name="Pearson M."/>
            <person name="Priest M."/>
            <person name="Roberts A."/>
            <person name="Saif S."/>
            <person name="Shea T."/>
            <person name="Sisk P."/>
            <person name="Sykes S."/>
            <person name="Wortman J."/>
            <person name="Nusbaum C."/>
            <person name="Birren B."/>
        </authorList>
    </citation>
    <scope>NUCLEOTIDE SEQUENCE [LARGE SCALE GENOMIC DNA]</scope>
    <source>
        <strain evidence="4">CBS 100218</strain>
    </source>
</reference>
<dbReference type="Proteomes" id="UP000016924">
    <property type="component" value="Unassembled WGS sequence"/>
</dbReference>
<feature type="domain" description="Clr5" evidence="2">
    <location>
        <begin position="24"/>
        <end position="76"/>
    </location>
</feature>
<feature type="region of interest" description="Disordered" evidence="1">
    <location>
        <begin position="91"/>
        <end position="111"/>
    </location>
</feature>
<dbReference type="HOGENOM" id="CLU_028684_0_0_1"/>
<dbReference type="InterPro" id="IPR011990">
    <property type="entry name" value="TPR-like_helical_dom_sf"/>
</dbReference>
<protein>
    <recommendedName>
        <fullName evidence="2">Clr5 domain-containing protein</fullName>
    </recommendedName>
</protein>
<feature type="compositionally biased region" description="Low complexity" evidence="1">
    <location>
        <begin position="1"/>
        <end position="10"/>
    </location>
</feature>
<dbReference type="Pfam" id="PF13424">
    <property type="entry name" value="TPR_12"/>
    <property type="match status" value="1"/>
</dbReference>
<sequence>MGPPTTIMGPPTNPRKRKAPTLRAEDWEPYKARIIELHIKQKLPLRKVKDTIESELGFKAELRQYRTRISQWDKDKNVKTHEMKAIVRKRQQRRLVESEKGKQTFTVRGKEVKPPKIERWMKKNDIPEGVVYAPSPAESTPSAVNCRTISERGSPAPSLTYSVASPIFPMRGASIAQSPGPFSPASSVTSVLRASASTFTGQSPAPIHRVLLDLRPGSMPDPEAFLSQIVSSEPHIVGSTPQIRTGQEDPKSVQYRYRQADEELLKQELVRMETPHGDDHSETLSTLYELSVVLMDQGRYRSAEEMIRRLVEARQNINGNDDDDTMGALDLLGGVLRYQGSYAKAEKLYRRTFEFRKHTLGCEHASTLASMANLATTYWEQGRLKEAEELEVQVMETMKRVLGEEHPDTLHSVGNLAATYQKQGRLKEAEELEVQVLEMRKRVLGKEHPHTLQIMNDLACTWKS</sequence>
<dbReference type="Pfam" id="PF13374">
    <property type="entry name" value="TPR_10"/>
    <property type="match status" value="2"/>
</dbReference>
<proteinExistence type="predicted"/>
<dbReference type="InterPro" id="IPR025676">
    <property type="entry name" value="Clr5_dom"/>
</dbReference>
<evidence type="ECO:0000259" key="2">
    <source>
        <dbReference type="Pfam" id="PF14420"/>
    </source>
</evidence>
<dbReference type="AlphaFoldDB" id="R7YPX0"/>
<dbReference type="PANTHER" id="PTHR46082">
    <property type="entry name" value="ATP/GTP-BINDING PROTEIN-RELATED"/>
    <property type="match status" value="1"/>
</dbReference>
<dbReference type="SUPFAM" id="SSF48452">
    <property type="entry name" value="TPR-like"/>
    <property type="match status" value="2"/>
</dbReference>